<dbReference type="Pfam" id="PF17338">
    <property type="entry name" value="GP88"/>
    <property type="match status" value="1"/>
</dbReference>
<protein>
    <recommendedName>
        <fullName evidence="1">Gene product 88 domain-containing protein</fullName>
    </recommendedName>
</protein>
<dbReference type="EMBL" id="LR797488">
    <property type="protein sequence ID" value="CAB4219905.1"/>
    <property type="molecule type" value="Genomic_DNA"/>
</dbReference>
<name>A0A6J5Q9A8_9CAUD</name>
<evidence type="ECO:0000259" key="1">
    <source>
        <dbReference type="Pfam" id="PF17338"/>
    </source>
</evidence>
<reference evidence="4" key="1">
    <citation type="submission" date="2020-05" db="EMBL/GenBank/DDBJ databases">
        <authorList>
            <person name="Chiriac C."/>
            <person name="Salcher M."/>
            <person name="Ghai R."/>
            <person name="Kavagutti S V."/>
        </authorList>
    </citation>
    <scope>NUCLEOTIDE SEQUENCE</scope>
</reference>
<evidence type="ECO:0000313" key="3">
    <source>
        <dbReference type="EMBL" id="CAB4173207.1"/>
    </source>
</evidence>
<dbReference type="EMBL" id="LR796896">
    <property type="protein sequence ID" value="CAB4173207.1"/>
    <property type="molecule type" value="Genomic_DNA"/>
</dbReference>
<sequence length="221" mass="24510">MRVIPIMLKKDADSIHGGMTQTTKMPCKSYSLPTVACVTGFKMSKIAGSICSVCYANKGNYHMYQNNIEPAQHARLESIESAFWVDAMVISIGKDSHFRWHDSGDIQNLSHFEKICQVAELTPDCQHWIPTREYAIIKAYIAKHKALPLNLIVRLSAMYPDKPVIVPASLQGIAGITVSNVHSHGAQALGKACIAPSQKGECRDCRQCWNRDIPAISYSIH</sequence>
<dbReference type="EMBL" id="LR796971">
    <property type="protein sequence ID" value="CAB4178977.1"/>
    <property type="molecule type" value="Genomic_DNA"/>
</dbReference>
<evidence type="ECO:0000313" key="2">
    <source>
        <dbReference type="EMBL" id="CAB4166046.1"/>
    </source>
</evidence>
<evidence type="ECO:0000313" key="4">
    <source>
        <dbReference type="EMBL" id="CAB4178977.1"/>
    </source>
</evidence>
<proteinExistence type="predicted"/>
<organism evidence="4">
    <name type="scientific">uncultured Caudovirales phage</name>
    <dbReference type="NCBI Taxonomy" id="2100421"/>
    <lineage>
        <taxon>Viruses</taxon>
        <taxon>Duplodnaviria</taxon>
        <taxon>Heunggongvirae</taxon>
        <taxon>Uroviricota</taxon>
        <taxon>Caudoviricetes</taxon>
        <taxon>Peduoviridae</taxon>
        <taxon>Maltschvirus</taxon>
        <taxon>Maltschvirus maltsch</taxon>
    </lineage>
</organism>
<accession>A0A6J5Q9A8</accession>
<feature type="domain" description="Gene product 88" evidence="1">
    <location>
        <begin position="21"/>
        <end position="210"/>
    </location>
</feature>
<evidence type="ECO:0000313" key="5">
    <source>
        <dbReference type="EMBL" id="CAB4219905.1"/>
    </source>
</evidence>
<dbReference type="EMBL" id="LR796780">
    <property type="protein sequence ID" value="CAB4166046.1"/>
    <property type="molecule type" value="Genomic_DNA"/>
</dbReference>
<dbReference type="InterPro" id="IPR020290">
    <property type="entry name" value="Gp88"/>
</dbReference>
<gene>
    <name evidence="4" type="ORF">UFOVP1025_21</name>
    <name evidence="5" type="ORF">UFOVP1628_24</name>
    <name evidence="2" type="ORF">UFOVP852_13</name>
    <name evidence="3" type="ORF">UFOVP948_36</name>
</gene>